<reference evidence="10" key="1">
    <citation type="submission" date="2016-05" db="EMBL/GenBank/DDBJ databases">
        <title>Comparative genomics of biotechnologically important yeasts.</title>
        <authorList>
            <consortium name="DOE Joint Genome Institute"/>
            <person name="Riley R."/>
            <person name="Haridas S."/>
            <person name="Wolfe K.H."/>
            <person name="Lopes M.R."/>
            <person name="Hittinger C.T."/>
            <person name="Goker M."/>
            <person name="Salamov A."/>
            <person name="Wisecaver J."/>
            <person name="Long T.M."/>
            <person name="Aerts A.L."/>
            <person name="Barry K."/>
            <person name="Choi C."/>
            <person name="Clum A."/>
            <person name="Coughlan A.Y."/>
            <person name="Deshpande S."/>
            <person name="Douglass A.P."/>
            <person name="Hanson S.J."/>
            <person name="Klenk H.-P."/>
            <person name="Labutti K."/>
            <person name="Lapidus A."/>
            <person name="Lindquist E."/>
            <person name="Lipzen A."/>
            <person name="Meier-Kolthoff J.P."/>
            <person name="Ohm R.A."/>
            <person name="Otillar R.P."/>
            <person name="Pangilinan J."/>
            <person name="Peng Y."/>
            <person name="Rokas A."/>
            <person name="Rosa C.A."/>
            <person name="Scheuner C."/>
            <person name="Sibirny A.A."/>
            <person name="Slot J.C."/>
            <person name="Stielow J.B."/>
            <person name="Sun H."/>
            <person name="Kurtzman C.P."/>
            <person name="Blackwell M."/>
            <person name="Grigoriev I.V."/>
            <person name="Jeffries T.W."/>
        </authorList>
    </citation>
    <scope>NUCLEOTIDE SEQUENCE [LARGE SCALE GENOMIC DNA]</scope>
    <source>
        <strain evidence="10">DSM 1968</strain>
    </source>
</reference>
<dbReference type="GeneID" id="30963483"/>
<dbReference type="NCBIfam" id="TIGR00272">
    <property type="entry name" value="DPH2"/>
    <property type="match status" value="1"/>
</dbReference>
<evidence type="ECO:0000256" key="7">
    <source>
        <dbReference type="RuleBase" id="RU364133"/>
    </source>
</evidence>
<evidence type="ECO:0000256" key="1">
    <source>
        <dbReference type="ARBA" id="ARBA00001966"/>
    </source>
</evidence>
<dbReference type="RefSeq" id="XP_020046192.1">
    <property type="nucleotide sequence ID" value="XM_020189847.1"/>
</dbReference>
<dbReference type="Gene3D" id="3.40.50.11860">
    <property type="entry name" value="Diphthamide synthesis DPH1/DPH2 domain 3"/>
    <property type="match status" value="1"/>
</dbReference>
<evidence type="ECO:0000256" key="8">
    <source>
        <dbReference type="SAM" id="MobiDB-lite"/>
    </source>
</evidence>
<dbReference type="Pfam" id="PF01866">
    <property type="entry name" value="Diphthamide_syn"/>
    <property type="match status" value="1"/>
</dbReference>
<comment type="pathway">
    <text evidence="2 7">Protein modification; peptidyl-diphthamide biosynthesis.</text>
</comment>
<comment type="function">
    <text evidence="7">Required for the first step of diphthamide biosynthesis, a post-translational modification of histidine which occurs in elongation factor 2. DPH1 and DPH2 transfer a 3-amino-3-carboxypropyl (ACP) group from S-adenosyl-L-methionine (SAM) to a histidine residue, the reaction is assisted by a reduction system comprising DPH3 and a NADH-dependent reductase. Facilitates the reduction of the catalytic iron-sulfur cluster found in the DPH1 subunit.</text>
</comment>
<protein>
    <recommendedName>
        <fullName evidence="7">2-(3-amino-3-carboxypropyl)histidine synthase subunit 2</fullName>
    </recommendedName>
</protein>
<dbReference type="UniPathway" id="UPA00559"/>
<dbReference type="NCBIfam" id="TIGR00322">
    <property type="entry name" value="diphth2_R"/>
    <property type="match status" value="1"/>
</dbReference>
<dbReference type="InterPro" id="IPR010014">
    <property type="entry name" value="DHP2"/>
</dbReference>
<dbReference type="PANTHER" id="PTHR10762">
    <property type="entry name" value="DIPHTHAMIDE BIOSYNTHESIS PROTEIN"/>
    <property type="match status" value="1"/>
</dbReference>
<dbReference type="SFLD" id="SFLDS00032">
    <property type="entry name" value="Radical_SAM_3-amino-3-carboxyp"/>
    <property type="match status" value="1"/>
</dbReference>
<dbReference type="InParanoid" id="A0A1D2VE34"/>
<dbReference type="PANTHER" id="PTHR10762:SF2">
    <property type="entry name" value="2-(3-AMINO-3-CARBOXYPROPYL)HISTIDINE SYNTHASE SUBUNIT 2"/>
    <property type="match status" value="1"/>
</dbReference>
<organism evidence="9 10">
    <name type="scientific">Ascoidea rubescens DSM 1968</name>
    <dbReference type="NCBI Taxonomy" id="1344418"/>
    <lineage>
        <taxon>Eukaryota</taxon>
        <taxon>Fungi</taxon>
        <taxon>Dikarya</taxon>
        <taxon>Ascomycota</taxon>
        <taxon>Saccharomycotina</taxon>
        <taxon>Saccharomycetes</taxon>
        <taxon>Ascoideaceae</taxon>
        <taxon>Ascoidea</taxon>
    </lineage>
</organism>
<dbReference type="FunCoup" id="A0A1D2VE34">
    <property type="interactions" value="949"/>
</dbReference>
<evidence type="ECO:0000313" key="10">
    <source>
        <dbReference type="Proteomes" id="UP000095038"/>
    </source>
</evidence>
<sequence>PVLSTQSDSNFQYFKYSSNNKDHSAHYVLDDIKDYYSLDDLLRFLNSPKGIVYKKISLQFPDTLINQSSIVLQYLQDNLQSVIVAESSENELNFTSQDNHKDSSSHSHSHDLDNFTPSAREVWILADTSYSPCCIDEIAAQHVNSDLIVHFGDSCLSNFSNLTSSSILIFGKPLLNYDSLVELFKEKYPNKEDRILLISDTVYNCHLFNLYRLLKNEYTNLAYSDLYLNNNNKIRIIGYELKSYENSTSSSIILDNRVILGLSESEIKRLKEYGGDDEEISFGDYKLFHISQPDPPRLLYLSTKFDSLTIYNPLDGSVNDGPYPSLKRRYRSMFVARNASTIGILINTLSLSNTLSMLNMVKEWIHKNEKKSYMFVVGKPNVSKLANFDAVDCWVALGCSQNGMIIDEYNEYYKPILTPYELYLALAAEVTWTGKWVTDFKEIMKLDNRDEEDKSLDGSHGSDEDEDEDAPEFNPVTGQYAINSRPLRPKLYQHIEIEAPIDNEKQLVKQFSKSMVIKGTISTSALYLQSREWSGLGSDFVQDDKEDDEGAILEQGRSGIARGYGYDRKVN</sequence>
<feature type="compositionally biased region" description="Basic and acidic residues" evidence="8">
    <location>
        <begin position="451"/>
        <end position="462"/>
    </location>
</feature>
<dbReference type="OrthoDB" id="449241at2759"/>
<dbReference type="STRING" id="1344418.A0A1D2VE34"/>
<dbReference type="Gene3D" id="3.40.50.11840">
    <property type="entry name" value="Diphthamide synthesis DPH1/DPH2 domain 1"/>
    <property type="match status" value="1"/>
</dbReference>
<dbReference type="FunFam" id="3.40.50.11860:FF:000001">
    <property type="entry name" value="2-(3-amino-3-carboxypropyl)histidine synthase subunit 2"/>
    <property type="match status" value="1"/>
</dbReference>
<evidence type="ECO:0000256" key="4">
    <source>
        <dbReference type="ARBA" id="ARBA00022723"/>
    </source>
</evidence>
<feature type="non-terminal residue" evidence="9">
    <location>
        <position position="1"/>
    </location>
</feature>
<comment type="cofactor">
    <cofactor evidence="1">
        <name>[4Fe-4S] cluster</name>
        <dbReference type="ChEBI" id="CHEBI:49883"/>
    </cofactor>
</comment>
<dbReference type="SFLD" id="SFLDG01121">
    <property type="entry name" value="Diphthamide_biosynthesis"/>
    <property type="match status" value="1"/>
</dbReference>
<evidence type="ECO:0000313" key="9">
    <source>
        <dbReference type="EMBL" id="ODV59885.1"/>
    </source>
</evidence>
<dbReference type="Proteomes" id="UP000095038">
    <property type="component" value="Unassembled WGS sequence"/>
</dbReference>
<gene>
    <name evidence="9" type="ORF">ASCRUDRAFT_24360</name>
</gene>
<keyword evidence="6 7" id="KW-0411">Iron-sulfur</keyword>
<dbReference type="InterPro" id="IPR042265">
    <property type="entry name" value="DPH1/DPH2_3"/>
</dbReference>
<keyword evidence="10" id="KW-1185">Reference proteome</keyword>
<evidence type="ECO:0000256" key="5">
    <source>
        <dbReference type="ARBA" id="ARBA00023004"/>
    </source>
</evidence>
<dbReference type="GO" id="GO:0046872">
    <property type="term" value="F:metal ion binding"/>
    <property type="evidence" value="ECO:0007669"/>
    <property type="project" value="UniProtKB-KW"/>
</dbReference>
<dbReference type="InterPro" id="IPR016435">
    <property type="entry name" value="DPH1/DPH2"/>
</dbReference>
<proteinExistence type="inferred from homology"/>
<keyword evidence="5 7" id="KW-0408">Iron</keyword>
<dbReference type="GO" id="GO:0051539">
    <property type="term" value="F:4 iron, 4 sulfur cluster binding"/>
    <property type="evidence" value="ECO:0007669"/>
    <property type="project" value="EnsemblFungi"/>
</dbReference>
<keyword evidence="7" id="KW-0963">Cytoplasm</keyword>
<dbReference type="GO" id="GO:0090560">
    <property type="term" value="F:2-(3-amino-3-carboxypropyl)histidine synthase activity"/>
    <property type="evidence" value="ECO:0007669"/>
    <property type="project" value="EnsemblFungi"/>
</dbReference>
<dbReference type="GO" id="GO:0005737">
    <property type="term" value="C:cytoplasm"/>
    <property type="evidence" value="ECO:0007669"/>
    <property type="project" value="UniProtKB-SubCell"/>
</dbReference>
<name>A0A1D2VE34_9ASCO</name>
<dbReference type="GO" id="GO:0017183">
    <property type="term" value="P:protein histidyl modification to diphthamide"/>
    <property type="evidence" value="ECO:0007669"/>
    <property type="project" value="UniProtKB-UniPathway"/>
</dbReference>
<comment type="subcellular location">
    <subcellularLocation>
        <location evidence="7">Cytoplasm</location>
    </subcellularLocation>
</comment>
<dbReference type="EMBL" id="KV454484">
    <property type="protein sequence ID" value="ODV59885.1"/>
    <property type="molecule type" value="Genomic_DNA"/>
</dbReference>
<dbReference type="InterPro" id="IPR042263">
    <property type="entry name" value="DPH1/DPH2_1"/>
</dbReference>
<feature type="region of interest" description="Disordered" evidence="8">
    <location>
        <begin position="451"/>
        <end position="476"/>
    </location>
</feature>
<feature type="non-terminal residue" evidence="9">
    <location>
        <position position="571"/>
    </location>
</feature>
<evidence type="ECO:0000256" key="6">
    <source>
        <dbReference type="ARBA" id="ARBA00023014"/>
    </source>
</evidence>
<dbReference type="AlphaFoldDB" id="A0A1D2VE34"/>
<evidence type="ECO:0000256" key="3">
    <source>
        <dbReference type="ARBA" id="ARBA00006179"/>
    </source>
</evidence>
<comment type="similarity">
    <text evidence="3 7">Belongs to the DPH1/DPH2 family. DPH2 subfamily.</text>
</comment>
<dbReference type="GO" id="GO:0120513">
    <property type="term" value="C:2-(3-amino-3-carboxypropyl)histidine synthase complex"/>
    <property type="evidence" value="ECO:0007669"/>
    <property type="project" value="EnsemblFungi"/>
</dbReference>
<accession>A0A1D2VE34</accession>
<evidence type="ECO:0000256" key="2">
    <source>
        <dbReference type="ARBA" id="ARBA00005156"/>
    </source>
</evidence>
<dbReference type="SFLD" id="SFLDF00408">
    <property type="entry name" value="Diphthamide_biosynthesis_famil"/>
    <property type="match status" value="1"/>
</dbReference>
<keyword evidence="4 7" id="KW-0479">Metal-binding</keyword>